<dbReference type="Proteomes" id="UP000823633">
    <property type="component" value="Unassembled WGS sequence"/>
</dbReference>
<feature type="signal peptide" evidence="1">
    <location>
        <begin position="1"/>
        <end position="22"/>
    </location>
</feature>
<reference evidence="2" key="1">
    <citation type="submission" date="2020-10" db="EMBL/GenBank/DDBJ databases">
        <authorList>
            <person name="Gilroy R."/>
        </authorList>
    </citation>
    <scope>NUCLEOTIDE SEQUENCE</scope>
    <source>
        <strain evidence="2">11167</strain>
    </source>
</reference>
<gene>
    <name evidence="2" type="ORF">IAC42_03240</name>
</gene>
<dbReference type="AlphaFoldDB" id="A0A9D9HAI5"/>
<evidence type="ECO:0000313" key="2">
    <source>
        <dbReference type="EMBL" id="MBO8442758.1"/>
    </source>
</evidence>
<name>A0A9D9HAI5_9SPIR</name>
<organism evidence="2 3">
    <name type="scientific">Candidatus Aphodenecus pullistercoris</name>
    <dbReference type="NCBI Taxonomy" id="2840669"/>
    <lineage>
        <taxon>Bacteria</taxon>
        <taxon>Pseudomonadati</taxon>
        <taxon>Spirochaetota</taxon>
        <taxon>Spirochaetia</taxon>
        <taxon>Spirochaetales</taxon>
        <taxon>Candidatus Aphodenecus</taxon>
    </lineage>
</organism>
<dbReference type="EMBL" id="JADIMU010000020">
    <property type="protein sequence ID" value="MBO8442758.1"/>
    <property type="molecule type" value="Genomic_DNA"/>
</dbReference>
<dbReference type="Gene3D" id="3.10.28.20">
    <property type="entry name" value="Acetamidase/Formamidase-like domains"/>
    <property type="match status" value="1"/>
</dbReference>
<evidence type="ECO:0000313" key="3">
    <source>
        <dbReference type="Proteomes" id="UP000823633"/>
    </source>
</evidence>
<protein>
    <recommendedName>
        <fullName evidence="4">LPP20 lipoprotein</fullName>
    </recommendedName>
</protein>
<keyword evidence="1" id="KW-0732">Signal</keyword>
<proteinExistence type="predicted"/>
<reference evidence="2" key="2">
    <citation type="journal article" date="2021" name="PeerJ">
        <title>Extensive microbial diversity within the chicken gut microbiome revealed by metagenomics and culture.</title>
        <authorList>
            <person name="Gilroy R."/>
            <person name="Ravi A."/>
            <person name="Getino M."/>
            <person name="Pursley I."/>
            <person name="Horton D.L."/>
            <person name="Alikhan N.F."/>
            <person name="Baker D."/>
            <person name="Gharbi K."/>
            <person name="Hall N."/>
            <person name="Watson M."/>
            <person name="Adriaenssens E.M."/>
            <person name="Foster-Nyarko E."/>
            <person name="Jarju S."/>
            <person name="Secka A."/>
            <person name="Antonio M."/>
            <person name="Oren A."/>
            <person name="Chaudhuri R.R."/>
            <person name="La Ragione R."/>
            <person name="Hildebrand F."/>
            <person name="Pallen M.J."/>
        </authorList>
    </citation>
    <scope>NUCLEOTIDE SEQUENCE</scope>
    <source>
        <strain evidence="2">11167</strain>
    </source>
</reference>
<accession>A0A9D9HAI5</accession>
<evidence type="ECO:0000256" key="1">
    <source>
        <dbReference type="SAM" id="SignalP"/>
    </source>
</evidence>
<sequence>MSALRRTILALILACLVLPLSAARAPGWVDRPYSGLDEDEVIAATGSGWDRFTAQQQALSALGSVFSTSVQSSTSSYSGEVGYNGQRSVADSFHSATSVGVSMDELVGASVTDYWQGDGQWYARAVLDRDEAEEYYGSVVDSIMPSVRSELSRLQAKRGDLPAYFAALALYEDIDRLEEAARVLQVVSGRNAADILQLRSQLDSIVRQLADGLSVGVEITGDVDGALEKAVGSCLSDRGIAVSRSSGARYVFTGGLTTSTSDGPRGNVYVDYEVDLEIVDRQSGRTVSRIRLSGREGHRNVSQAMSRVIATLEMGLAQELDKVFSGQ</sequence>
<evidence type="ECO:0008006" key="4">
    <source>
        <dbReference type="Google" id="ProtNLM"/>
    </source>
</evidence>
<comment type="caution">
    <text evidence="2">The sequence shown here is derived from an EMBL/GenBank/DDBJ whole genome shotgun (WGS) entry which is preliminary data.</text>
</comment>
<feature type="chain" id="PRO_5038440445" description="LPP20 lipoprotein" evidence="1">
    <location>
        <begin position="23"/>
        <end position="327"/>
    </location>
</feature>